<protein>
    <submittedName>
        <fullName evidence="2">Glycosyl transferase family 2</fullName>
    </submittedName>
</protein>
<dbReference type="RefSeq" id="WP_281759992.1">
    <property type="nucleotide sequence ID" value="NZ_AP026709.1"/>
</dbReference>
<feature type="domain" description="Glycosyltransferase 2-like" evidence="1">
    <location>
        <begin position="10"/>
        <end position="123"/>
    </location>
</feature>
<accession>A0ABM8B115</accession>
<keyword evidence="2" id="KW-0808">Transferase</keyword>
<organism evidence="2 3">
    <name type="scientific">Pseudodesulfovibrio nedwellii</name>
    <dbReference type="NCBI Taxonomy" id="2973072"/>
    <lineage>
        <taxon>Bacteria</taxon>
        <taxon>Pseudomonadati</taxon>
        <taxon>Thermodesulfobacteriota</taxon>
        <taxon>Desulfovibrionia</taxon>
        <taxon>Desulfovibrionales</taxon>
        <taxon>Desulfovibrionaceae</taxon>
    </lineage>
</organism>
<dbReference type="InterPro" id="IPR029044">
    <property type="entry name" value="Nucleotide-diphossugar_trans"/>
</dbReference>
<evidence type="ECO:0000313" key="2">
    <source>
        <dbReference type="EMBL" id="BDQ37469.1"/>
    </source>
</evidence>
<dbReference type="EMBL" id="AP026709">
    <property type="protein sequence ID" value="BDQ37469.1"/>
    <property type="molecule type" value="Genomic_DNA"/>
</dbReference>
<name>A0ABM8B115_9BACT</name>
<dbReference type="SUPFAM" id="SSF53448">
    <property type="entry name" value="Nucleotide-diphospho-sugar transferases"/>
    <property type="match status" value="1"/>
</dbReference>
<keyword evidence="3" id="KW-1185">Reference proteome</keyword>
<gene>
    <name evidence="2" type="ORF">SYK_18290</name>
</gene>
<dbReference type="Pfam" id="PF00535">
    <property type="entry name" value="Glycos_transf_2"/>
    <property type="match status" value="1"/>
</dbReference>
<evidence type="ECO:0000313" key="3">
    <source>
        <dbReference type="Proteomes" id="UP001317742"/>
    </source>
</evidence>
<dbReference type="Proteomes" id="UP001317742">
    <property type="component" value="Chromosome"/>
</dbReference>
<evidence type="ECO:0000259" key="1">
    <source>
        <dbReference type="Pfam" id="PF00535"/>
    </source>
</evidence>
<dbReference type="InterPro" id="IPR001173">
    <property type="entry name" value="Glyco_trans_2-like"/>
</dbReference>
<dbReference type="Gene3D" id="3.90.550.10">
    <property type="entry name" value="Spore Coat Polysaccharide Biosynthesis Protein SpsA, Chain A"/>
    <property type="match status" value="1"/>
</dbReference>
<dbReference type="CDD" id="cd00761">
    <property type="entry name" value="Glyco_tranf_GTA_type"/>
    <property type="match status" value="1"/>
</dbReference>
<reference evidence="2 3" key="1">
    <citation type="submission" date="2022-08" db="EMBL/GenBank/DDBJ databases">
        <title>Genome Sequence of the sulphate-reducing bacterium, Pseudodesulfovibrio sp. SYK.</title>
        <authorList>
            <person name="Kondo R."/>
            <person name="Kataoka T."/>
        </authorList>
    </citation>
    <scope>NUCLEOTIDE SEQUENCE [LARGE SCALE GENOMIC DNA]</scope>
    <source>
        <strain evidence="2 3">SYK</strain>
    </source>
</reference>
<sequence>MARDGDILFSVIIPSTGNRPKALQKAVSSVDEAARFAGLEKGQIEILIGFDGVKGKTPTADYVVRAFNLPRDNDWGNGIRDMLLKVASGEKILFLDDDNVIKPYALRQYIKHFDAEMVVGRIDTQLAFDQPFLPVFDSGSMIRPGNIDPLCLCLSRRLVVDRCGGWKYRGKYEADYLNILHWHRRAHSVTVIEEVVGVYDAGRSLDCSALSRRQMGLLDRLAAERDVSISELERPFSGGLALA</sequence>
<proteinExistence type="predicted"/>
<dbReference type="GO" id="GO:0016740">
    <property type="term" value="F:transferase activity"/>
    <property type="evidence" value="ECO:0007669"/>
    <property type="project" value="UniProtKB-KW"/>
</dbReference>